<feature type="region of interest" description="Disordered" evidence="2">
    <location>
        <begin position="136"/>
        <end position="165"/>
    </location>
</feature>
<keyword evidence="5" id="KW-1185">Reference proteome</keyword>
<evidence type="ECO:0000313" key="5">
    <source>
        <dbReference type="Proteomes" id="UP000266673"/>
    </source>
</evidence>
<dbReference type="InterPro" id="IPR013083">
    <property type="entry name" value="Znf_RING/FYVE/PHD"/>
</dbReference>
<dbReference type="InterPro" id="IPR001841">
    <property type="entry name" value="Znf_RING"/>
</dbReference>
<reference evidence="4 5" key="1">
    <citation type="submission" date="2018-06" db="EMBL/GenBank/DDBJ databases">
        <title>Comparative genomics reveals the genomic features of Rhizophagus irregularis, R. cerebriforme, R. diaphanum and Gigaspora rosea, and their symbiotic lifestyle signature.</title>
        <authorList>
            <person name="Morin E."/>
            <person name="San Clemente H."/>
            <person name="Chen E.C.H."/>
            <person name="De La Providencia I."/>
            <person name="Hainaut M."/>
            <person name="Kuo A."/>
            <person name="Kohler A."/>
            <person name="Murat C."/>
            <person name="Tang N."/>
            <person name="Roy S."/>
            <person name="Loubradou J."/>
            <person name="Henrissat B."/>
            <person name="Grigoriev I.V."/>
            <person name="Corradi N."/>
            <person name="Roux C."/>
            <person name="Martin F.M."/>
        </authorList>
    </citation>
    <scope>NUCLEOTIDE SEQUENCE [LARGE SCALE GENOMIC DNA]</scope>
    <source>
        <strain evidence="4 5">DAOM 194757</strain>
    </source>
</reference>
<proteinExistence type="predicted"/>
<dbReference type="OrthoDB" id="2397339at2759"/>
<dbReference type="EMBL" id="QKWP01003150">
    <property type="protein sequence ID" value="RIB01399.1"/>
    <property type="molecule type" value="Genomic_DNA"/>
</dbReference>
<evidence type="ECO:0000259" key="3">
    <source>
        <dbReference type="PROSITE" id="PS50089"/>
    </source>
</evidence>
<dbReference type="AlphaFoldDB" id="A0A397TY86"/>
<keyword evidence="1" id="KW-0862">Zinc</keyword>
<dbReference type="GO" id="GO:0008270">
    <property type="term" value="F:zinc ion binding"/>
    <property type="evidence" value="ECO:0007669"/>
    <property type="project" value="UniProtKB-KW"/>
</dbReference>
<dbReference type="Proteomes" id="UP000266673">
    <property type="component" value="Unassembled WGS sequence"/>
</dbReference>
<feature type="compositionally biased region" description="Basic and acidic residues" evidence="2">
    <location>
        <begin position="141"/>
        <end position="161"/>
    </location>
</feature>
<feature type="domain" description="RING-type" evidence="3">
    <location>
        <begin position="33"/>
        <end position="76"/>
    </location>
</feature>
<name>A0A397TY86_9GLOM</name>
<dbReference type="CDD" id="cd16448">
    <property type="entry name" value="RING-H2"/>
    <property type="match status" value="1"/>
</dbReference>
<dbReference type="PROSITE" id="PS50089">
    <property type="entry name" value="ZF_RING_2"/>
    <property type="match status" value="1"/>
</dbReference>
<dbReference type="Gene3D" id="3.30.40.10">
    <property type="entry name" value="Zinc/RING finger domain, C3HC4 (zinc finger)"/>
    <property type="match status" value="1"/>
</dbReference>
<comment type="caution">
    <text evidence="4">The sequence shown here is derived from an EMBL/GenBank/DDBJ whole genome shotgun (WGS) entry which is preliminary data.</text>
</comment>
<evidence type="ECO:0000256" key="2">
    <source>
        <dbReference type="SAM" id="MobiDB-lite"/>
    </source>
</evidence>
<organism evidence="4 5">
    <name type="scientific">Gigaspora rosea</name>
    <dbReference type="NCBI Taxonomy" id="44941"/>
    <lineage>
        <taxon>Eukaryota</taxon>
        <taxon>Fungi</taxon>
        <taxon>Fungi incertae sedis</taxon>
        <taxon>Mucoromycota</taxon>
        <taxon>Glomeromycotina</taxon>
        <taxon>Glomeromycetes</taxon>
        <taxon>Diversisporales</taxon>
        <taxon>Gigasporaceae</taxon>
        <taxon>Gigaspora</taxon>
    </lineage>
</organism>
<evidence type="ECO:0000313" key="4">
    <source>
        <dbReference type="EMBL" id="RIB01399.1"/>
    </source>
</evidence>
<sequence>MSLTNLQNFALNILKETKHNMVQDIVVTELPPCKLCENKILFVNFESFTILSCGHIYHRKCIEKKFLLTTENKCPLSDCNKIIDPVVSERRFSESSSQSSGTSALAEMLGYDFGLGSPMAVSPLLGQKDPPLHESITQKKHTIESVDKSNKKQKTSTKEGESSTVKKLIKELKDDSVNKDLIFASELSENSYTYLYKEIVKAEADNDIASQKLLNCYFQLGKKLSDRLNYYKNEKKYRDRKAQSKVDNEVKEQLPKEVNDTTRWKQTERAKKIYELFIEIGIDKMQRVKSYSALKISKLSWESIDYIVDNIKS</sequence>
<accession>A0A397TY86</accession>
<keyword evidence="1" id="KW-0479">Metal-binding</keyword>
<evidence type="ECO:0000256" key="1">
    <source>
        <dbReference type="PROSITE-ProRule" id="PRU00175"/>
    </source>
</evidence>
<keyword evidence="1" id="KW-0863">Zinc-finger</keyword>
<protein>
    <recommendedName>
        <fullName evidence="3">RING-type domain-containing protein</fullName>
    </recommendedName>
</protein>
<gene>
    <name evidence="4" type="ORF">C2G38_2230981</name>
</gene>
<dbReference type="SMART" id="SM00184">
    <property type="entry name" value="RING"/>
    <property type="match status" value="1"/>
</dbReference>
<dbReference type="SUPFAM" id="SSF57850">
    <property type="entry name" value="RING/U-box"/>
    <property type="match status" value="1"/>
</dbReference>